<sequence>MSHFWNWYVIIIVSVAIIGCACLLQWTKTYKVKDIKEGEKLDHEFDGIVELNNPLPRWWFGLFWCTILFALVYLALYPGMGSFKGLYKWSSGQAWQTEKQIFNEKYGPIFAAYANTPIEDLAKDTKAMEIGRRLFSNHCSMCHGADARGMFGFPNLVEGTWIYGGRPEDIKTTILYGRNGAMPAMGKVIQSDESIEQLVQYILSLNGRKADAQKAKHGEVLFKRSCALCHGEDAKGKKEMSAPNLTSNVWTYSGTPLGIEMTIRNGRQGQMPAHINILGEEKVHLLAAYIYGISNKTESR</sequence>
<dbReference type="AlphaFoldDB" id="A0A0Q9YG30"/>
<feature type="domain" description="Cytochrome c" evidence="23">
    <location>
        <begin position="126"/>
        <end position="206"/>
    </location>
</feature>
<feature type="transmembrane region" description="Helical" evidence="22">
    <location>
        <begin position="7"/>
        <end position="26"/>
    </location>
</feature>
<keyword evidence="4 19" id="KW-0813">Transport</keyword>
<keyword evidence="16 19" id="KW-0408">Iron</keyword>
<keyword evidence="12 19" id="KW-0375">Hydrogen ion transport</keyword>
<dbReference type="EMBL" id="LKHV02000001">
    <property type="protein sequence ID" value="MCS5707500.1"/>
    <property type="molecule type" value="Genomic_DNA"/>
</dbReference>
<evidence type="ECO:0000256" key="10">
    <source>
        <dbReference type="ARBA" id="ARBA00022723"/>
    </source>
</evidence>
<dbReference type="EMBL" id="LKHV01000002">
    <property type="protein sequence ID" value="KRG19503.1"/>
    <property type="molecule type" value="Genomic_DNA"/>
</dbReference>
<keyword evidence="8 19" id="KW-0679">Respiratory chain</keyword>
<dbReference type="InterPro" id="IPR050597">
    <property type="entry name" value="Cytochrome_c_Oxidase_Subunit"/>
</dbReference>
<dbReference type="PIRSF" id="PIRSF000006">
    <property type="entry name" value="Cbb3-Cox_fixP"/>
    <property type="match status" value="1"/>
</dbReference>
<dbReference type="SUPFAM" id="SSF46626">
    <property type="entry name" value="Cytochrome c"/>
    <property type="match status" value="2"/>
</dbReference>
<dbReference type="InterPro" id="IPR004678">
    <property type="entry name" value="Cyt_c_oxidase_cbb3_su3"/>
</dbReference>
<dbReference type="GO" id="GO:1902600">
    <property type="term" value="P:proton transmembrane transport"/>
    <property type="evidence" value="ECO:0007669"/>
    <property type="project" value="UniProtKB-KW"/>
</dbReference>
<feature type="binding site" description="axial binding residue" evidence="20">
    <location>
        <position position="182"/>
    </location>
    <ligand>
        <name>heme c</name>
        <dbReference type="ChEBI" id="CHEBI:61717"/>
        <label>2</label>
    </ligand>
    <ligandPart>
        <name>Fe</name>
        <dbReference type="ChEBI" id="CHEBI:18248"/>
    </ligandPart>
</feature>
<evidence type="ECO:0000256" key="21">
    <source>
        <dbReference type="PIRSR" id="PIRSR000006-2"/>
    </source>
</evidence>
<keyword evidence="5 19" id="KW-1003">Cell membrane</keyword>
<evidence type="ECO:0000256" key="8">
    <source>
        <dbReference type="ARBA" id="ARBA00022660"/>
    </source>
</evidence>
<dbReference type="Pfam" id="PF14715">
    <property type="entry name" value="FixP_N"/>
    <property type="match status" value="1"/>
</dbReference>
<reference evidence="25" key="3">
    <citation type="submission" date="2021-06" db="EMBL/GenBank/DDBJ databases">
        <title>Genomic Description and Analysis of Intracellular Bacteria, Candidatus Berkiella cookevillensis and Candidatus Berkiella aquae.</title>
        <authorList>
            <person name="Kidane D.T."/>
            <person name="Mehari Y.T."/>
            <person name="Rice F.C."/>
            <person name="Arivett B.A."/>
            <person name="Farone A.L."/>
            <person name="Berk S.G."/>
            <person name="Farone M.B."/>
        </authorList>
    </citation>
    <scope>NUCLEOTIDE SEQUENCE</scope>
    <source>
        <strain evidence="25">CC99</strain>
    </source>
</reference>
<evidence type="ECO:0000256" key="1">
    <source>
        <dbReference type="ARBA" id="ARBA00004533"/>
    </source>
</evidence>
<accession>A0A0Q9YG30</accession>
<feature type="binding site" description="covalent" evidence="21">
    <location>
        <position position="139"/>
    </location>
    <ligand>
        <name>heme c</name>
        <dbReference type="ChEBI" id="CHEBI:61717"/>
        <label>1</label>
    </ligand>
</feature>
<evidence type="ECO:0000256" key="13">
    <source>
        <dbReference type="ARBA" id="ARBA00022982"/>
    </source>
</evidence>
<dbReference type="InterPro" id="IPR032858">
    <property type="entry name" value="CcoP_N"/>
</dbReference>
<dbReference type="GO" id="GO:0009055">
    <property type="term" value="F:electron transfer activity"/>
    <property type="evidence" value="ECO:0007669"/>
    <property type="project" value="InterPro"/>
</dbReference>
<dbReference type="Gene3D" id="6.10.280.130">
    <property type="match status" value="1"/>
</dbReference>
<keyword evidence="14 22" id="KW-1133">Transmembrane helix</keyword>
<evidence type="ECO:0000256" key="4">
    <source>
        <dbReference type="ARBA" id="ARBA00022448"/>
    </source>
</evidence>
<comment type="function">
    <text evidence="19">C-type cytochrome. Part of the cbb3-type cytochrome c oxidase complex.</text>
</comment>
<keyword evidence="9 22" id="KW-0812">Transmembrane</keyword>
<evidence type="ECO:0000256" key="11">
    <source>
        <dbReference type="ARBA" id="ARBA00022737"/>
    </source>
</evidence>
<evidence type="ECO:0000256" key="20">
    <source>
        <dbReference type="PIRSR" id="PIRSR000006-1"/>
    </source>
</evidence>
<keyword evidence="18 19" id="KW-0472">Membrane</keyword>
<keyword evidence="17 19" id="KW-0406">Ion transport</keyword>
<reference evidence="25" key="2">
    <citation type="journal article" date="2016" name="Genome Announc.">
        <title>Draft Genome Sequences of Two Novel Amoeba-Resistant Intranuclear Bacteria, 'Candidatus Berkiella cookevillensis' and 'Candidatus Berkiella aquae'.</title>
        <authorList>
            <person name="Mehari Y.T."/>
            <person name="Arivett B.A."/>
            <person name="Farone A.L."/>
            <person name="Gunderson J.H."/>
            <person name="Farone M.B."/>
        </authorList>
    </citation>
    <scope>NUCLEOTIDE SEQUENCE</scope>
    <source>
        <strain evidence="25">CC99</strain>
    </source>
</reference>
<dbReference type="InterPro" id="IPR038414">
    <property type="entry name" value="CcoP_N_sf"/>
</dbReference>
<comment type="caution">
    <text evidence="24">The sequence shown here is derived from an EMBL/GenBank/DDBJ whole genome shotgun (WGS) entry which is preliminary data.</text>
</comment>
<feature type="binding site" description="covalent" evidence="21">
    <location>
        <position position="229"/>
    </location>
    <ligand>
        <name>heme c</name>
        <dbReference type="ChEBI" id="CHEBI:61717"/>
        <label>2</label>
    </ligand>
</feature>
<dbReference type="PANTHER" id="PTHR33751">
    <property type="entry name" value="CBB3-TYPE CYTOCHROME C OXIDASE SUBUNIT FIXP"/>
    <property type="match status" value="1"/>
</dbReference>
<evidence type="ECO:0000313" key="25">
    <source>
        <dbReference type="EMBL" id="MCS5707500.1"/>
    </source>
</evidence>
<proteinExistence type="inferred from homology"/>
<evidence type="ECO:0000256" key="3">
    <source>
        <dbReference type="ARBA" id="ARBA00006113"/>
    </source>
</evidence>
<comment type="subunit">
    <text evidence="19">Component of the cbb3-type cytochrome c oxidase.</text>
</comment>
<dbReference type="InterPro" id="IPR036909">
    <property type="entry name" value="Cyt_c-like_dom_sf"/>
</dbReference>
<feature type="binding site" description="axial binding residue" evidence="20">
    <location>
        <position position="271"/>
    </location>
    <ligand>
        <name>heme c</name>
        <dbReference type="ChEBI" id="CHEBI:61717"/>
        <label>1</label>
    </ligand>
    <ligandPart>
        <name>Fe</name>
        <dbReference type="ChEBI" id="CHEBI:18248"/>
    </ligandPart>
</feature>
<comment type="cofactor">
    <cofactor evidence="19 21">
        <name>heme c</name>
        <dbReference type="ChEBI" id="CHEBI:61717"/>
    </cofactor>
    <text evidence="19 21">Binds 2 heme C groups per subunit.</text>
</comment>
<protein>
    <recommendedName>
        <fullName evidence="19">Cbb3-type cytochrome c oxidase subunit</fullName>
    </recommendedName>
</protein>
<comment type="similarity">
    <text evidence="3 19">Belongs to the CcoP / FixP family.</text>
</comment>
<evidence type="ECO:0000313" key="24">
    <source>
        <dbReference type="EMBL" id="KRG19503.1"/>
    </source>
</evidence>
<evidence type="ECO:0000256" key="2">
    <source>
        <dbReference type="ARBA" id="ARBA00004673"/>
    </source>
</evidence>
<dbReference type="UniPathway" id="UPA00705"/>
<evidence type="ECO:0000256" key="12">
    <source>
        <dbReference type="ARBA" id="ARBA00022781"/>
    </source>
</evidence>
<organism evidence="24">
    <name type="scientific">Candidatus Berkiella cookevillensis</name>
    <dbReference type="NCBI Taxonomy" id="437022"/>
    <lineage>
        <taxon>Bacteria</taxon>
        <taxon>Pseudomonadati</taxon>
        <taxon>Pseudomonadota</taxon>
        <taxon>Gammaproteobacteria</taxon>
        <taxon>Candidatus Berkiellales</taxon>
        <taxon>Candidatus Berkiellaceae</taxon>
        <taxon>Candidatus Berkiella</taxon>
    </lineage>
</organism>
<dbReference type="Gene3D" id="1.10.760.10">
    <property type="entry name" value="Cytochrome c-like domain"/>
    <property type="match status" value="2"/>
</dbReference>
<dbReference type="GO" id="GO:0046872">
    <property type="term" value="F:metal ion binding"/>
    <property type="evidence" value="ECO:0007669"/>
    <property type="project" value="UniProtKB-KW"/>
</dbReference>
<dbReference type="RefSeq" id="WP_057623353.1">
    <property type="nucleotide sequence ID" value="NZ_LKHV02000001.1"/>
</dbReference>
<evidence type="ECO:0000256" key="17">
    <source>
        <dbReference type="ARBA" id="ARBA00023065"/>
    </source>
</evidence>
<feature type="binding site" description="covalent" evidence="21">
    <location>
        <position position="142"/>
    </location>
    <ligand>
        <name>heme c</name>
        <dbReference type="ChEBI" id="CHEBI:61717"/>
        <label>1</label>
    </ligand>
</feature>
<dbReference type="GO" id="GO:0020037">
    <property type="term" value="F:heme binding"/>
    <property type="evidence" value="ECO:0007669"/>
    <property type="project" value="InterPro"/>
</dbReference>
<keyword evidence="10 19" id="KW-0479">Metal-binding</keyword>
<evidence type="ECO:0000259" key="23">
    <source>
        <dbReference type="PROSITE" id="PS51007"/>
    </source>
</evidence>
<keyword evidence="7 19" id="KW-0349">Heme</keyword>
<comment type="pathway">
    <text evidence="2 19">Energy metabolism; oxidative phosphorylation.</text>
</comment>
<reference evidence="24" key="1">
    <citation type="submission" date="2015-09" db="EMBL/GenBank/DDBJ databases">
        <title>Draft Genome Sequences of Two Novel Amoeba-resistant Intranuclear Bacteria, Candidatus Berkiella cookevillensis and Candidatus Berkiella aquae.</title>
        <authorList>
            <person name="Mehari Y.T."/>
            <person name="Arivett B.A."/>
            <person name="Farone A.L."/>
            <person name="Gunderson J.H."/>
            <person name="Farone M.B."/>
        </authorList>
    </citation>
    <scope>NUCLEOTIDE SEQUENCE [LARGE SCALE GENOMIC DNA]</scope>
    <source>
        <strain evidence="24">CC99</strain>
    </source>
</reference>
<keyword evidence="11" id="KW-0677">Repeat</keyword>
<comment type="subcellular location">
    <subcellularLocation>
        <location evidence="1 19">Cell inner membrane</location>
    </subcellularLocation>
</comment>
<dbReference type="Proteomes" id="UP000051494">
    <property type="component" value="Unassembled WGS sequence"/>
</dbReference>
<dbReference type="Pfam" id="PF13442">
    <property type="entry name" value="Cytochrome_CBB3"/>
    <property type="match status" value="2"/>
</dbReference>
<evidence type="ECO:0000256" key="19">
    <source>
        <dbReference type="PIRNR" id="PIRNR000006"/>
    </source>
</evidence>
<dbReference type="OrthoDB" id="9811281at2"/>
<dbReference type="GO" id="GO:0006119">
    <property type="term" value="P:oxidative phosphorylation"/>
    <property type="evidence" value="ECO:0007669"/>
    <property type="project" value="UniProtKB-UniPathway"/>
</dbReference>
<keyword evidence="15 19" id="KW-0560">Oxidoreductase</keyword>
<evidence type="ECO:0000256" key="22">
    <source>
        <dbReference type="SAM" id="Phobius"/>
    </source>
</evidence>
<dbReference type="GO" id="GO:0016491">
    <property type="term" value="F:oxidoreductase activity"/>
    <property type="evidence" value="ECO:0007669"/>
    <property type="project" value="UniProtKB-KW"/>
</dbReference>
<evidence type="ECO:0000256" key="16">
    <source>
        <dbReference type="ARBA" id="ARBA00023004"/>
    </source>
</evidence>
<name>A0A0Q9YG30_9GAMM</name>
<evidence type="ECO:0000256" key="5">
    <source>
        <dbReference type="ARBA" id="ARBA00022475"/>
    </source>
</evidence>
<dbReference type="InterPro" id="IPR009056">
    <property type="entry name" value="Cyt_c-like_dom"/>
</dbReference>
<evidence type="ECO:0000256" key="7">
    <source>
        <dbReference type="ARBA" id="ARBA00022617"/>
    </source>
</evidence>
<evidence type="ECO:0000256" key="6">
    <source>
        <dbReference type="ARBA" id="ARBA00022519"/>
    </source>
</evidence>
<dbReference type="PATRIC" id="fig|1590042.3.peg.533"/>
<evidence type="ECO:0000313" key="26">
    <source>
        <dbReference type="Proteomes" id="UP000051494"/>
    </source>
</evidence>
<dbReference type="GO" id="GO:0005886">
    <property type="term" value="C:plasma membrane"/>
    <property type="evidence" value="ECO:0007669"/>
    <property type="project" value="UniProtKB-SubCell"/>
</dbReference>
<feature type="binding site" description="axial binding residue" evidence="20">
    <location>
        <position position="143"/>
    </location>
    <ligand>
        <name>heme c</name>
        <dbReference type="ChEBI" id="CHEBI:61717"/>
        <label>1</label>
    </ligand>
    <ligandPart>
        <name>Fe</name>
        <dbReference type="ChEBI" id="CHEBI:18248"/>
    </ligandPart>
</feature>
<feature type="binding site" description="covalent" evidence="21">
    <location>
        <position position="226"/>
    </location>
    <ligand>
        <name>heme c</name>
        <dbReference type="ChEBI" id="CHEBI:61717"/>
        <label>2</label>
    </ligand>
</feature>
<dbReference type="NCBIfam" id="TIGR00782">
    <property type="entry name" value="ccoP"/>
    <property type="match status" value="1"/>
</dbReference>
<feature type="binding site" description="axial binding residue" evidence="20">
    <location>
        <position position="230"/>
    </location>
    <ligand>
        <name>heme c</name>
        <dbReference type="ChEBI" id="CHEBI:61717"/>
        <label>2</label>
    </ligand>
    <ligandPart>
        <name>Fe</name>
        <dbReference type="ChEBI" id="CHEBI:18248"/>
    </ligandPart>
</feature>
<feature type="domain" description="Cytochrome c" evidence="23">
    <location>
        <begin position="213"/>
        <end position="294"/>
    </location>
</feature>
<keyword evidence="13 19" id="KW-0249">Electron transport</keyword>
<dbReference type="PANTHER" id="PTHR33751:SF1">
    <property type="entry name" value="CBB3-TYPE CYTOCHROME C OXIDASE SUBUNIT FIXP"/>
    <property type="match status" value="1"/>
</dbReference>
<evidence type="ECO:0000256" key="9">
    <source>
        <dbReference type="ARBA" id="ARBA00022692"/>
    </source>
</evidence>
<dbReference type="STRING" id="437022.CC99x_00515"/>
<evidence type="ECO:0000256" key="15">
    <source>
        <dbReference type="ARBA" id="ARBA00023002"/>
    </source>
</evidence>
<gene>
    <name evidence="24" type="primary">ccoP2</name>
    <name evidence="25" type="synonym">ccoP</name>
    <name evidence="25" type="ORF">CC99x_001135</name>
    <name evidence="24" type="ORF">CC99x_00515</name>
</gene>
<dbReference type="PROSITE" id="PS51007">
    <property type="entry name" value="CYTC"/>
    <property type="match status" value="2"/>
</dbReference>
<feature type="transmembrane region" description="Helical" evidence="22">
    <location>
        <begin position="58"/>
        <end position="77"/>
    </location>
</feature>
<keyword evidence="26" id="KW-1185">Reference proteome</keyword>
<evidence type="ECO:0000256" key="14">
    <source>
        <dbReference type="ARBA" id="ARBA00022989"/>
    </source>
</evidence>
<keyword evidence="6 19" id="KW-0997">Cell inner membrane</keyword>
<evidence type="ECO:0000256" key="18">
    <source>
        <dbReference type="ARBA" id="ARBA00023136"/>
    </source>
</evidence>